<accession>A0ABS6E7K7</accession>
<dbReference type="CDD" id="cd18159">
    <property type="entry name" value="REC_OmpR_NsrR-like"/>
    <property type="match status" value="1"/>
</dbReference>
<feature type="domain" description="OmpR/PhoB-type" evidence="7">
    <location>
        <begin position="130"/>
        <end position="228"/>
    </location>
</feature>
<keyword evidence="3" id="KW-0804">Transcription</keyword>
<name>A0ABS6E7K7_9FIRM</name>
<dbReference type="PANTHER" id="PTHR48111">
    <property type="entry name" value="REGULATOR OF RPOS"/>
    <property type="match status" value="1"/>
</dbReference>
<dbReference type="InterPro" id="IPR001867">
    <property type="entry name" value="OmpR/PhoB-type_DNA-bd"/>
</dbReference>
<dbReference type="PROSITE" id="PS50110">
    <property type="entry name" value="RESPONSE_REGULATORY"/>
    <property type="match status" value="1"/>
</dbReference>
<evidence type="ECO:0000259" key="6">
    <source>
        <dbReference type="PROSITE" id="PS50110"/>
    </source>
</evidence>
<dbReference type="SMART" id="SM00448">
    <property type="entry name" value="REC"/>
    <property type="match status" value="1"/>
</dbReference>
<dbReference type="Pfam" id="PF00072">
    <property type="entry name" value="Response_reg"/>
    <property type="match status" value="1"/>
</dbReference>
<evidence type="ECO:0000256" key="2">
    <source>
        <dbReference type="ARBA" id="ARBA00023125"/>
    </source>
</evidence>
<feature type="DNA-binding region" description="OmpR/PhoB-type" evidence="5">
    <location>
        <begin position="130"/>
        <end position="228"/>
    </location>
</feature>
<evidence type="ECO:0000256" key="5">
    <source>
        <dbReference type="PROSITE-ProRule" id="PRU01091"/>
    </source>
</evidence>
<feature type="domain" description="Response regulatory" evidence="6">
    <location>
        <begin position="4"/>
        <end position="117"/>
    </location>
</feature>
<organism evidence="8 9">
    <name type="scientific">Tissierella simiarum</name>
    <dbReference type="NCBI Taxonomy" id="2841534"/>
    <lineage>
        <taxon>Bacteria</taxon>
        <taxon>Bacillati</taxon>
        <taxon>Bacillota</taxon>
        <taxon>Tissierellia</taxon>
        <taxon>Tissierellales</taxon>
        <taxon>Tissierellaceae</taxon>
        <taxon>Tissierella</taxon>
    </lineage>
</organism>
<dbReference type="Proteomes" id="UP000749471">
    <property type="component" value="Unassembled WGS sequence"/>
</dbReference>
<evidence type="ECO:0000256" key="1">
    <source>
        <dbReference type="ARBA" id="ARBA00023015"/>
    </source>
</evidence>
<dbReference type="InterPro" id="IPR039420">
    <property type="entry name" value="WalR-like"/>
</dbReference>
<dbReference type="CDD" id="cd00383">
    <property type="entry name" value="trans_reg_C"/>
    <property type="match status" value="1"/>
</dbReference>
<evidence type="ECO:0000313" key="9">
    <source>
        <dbReference type="Proteomes" id="UP000749471"/>
    </source>
</evidence>
<gene>
    <name evidence="8" type="ORF">KQI42_12110</name>
</gene>
<dbReference type="EMBL" id="JAHLPM010000010">
    <property type="protein sequence ID" value="MBU5438762.1"/>
    <property type="molecule type" value="Genomic_DNA"/>
</dbReference>
<comment type="caution">
    <text evidence="8">The sequence shown here is derived from an EMBL/GenBank/DDBJ whole genome shotgun (WGS) entry which is preliminary data.</text>
</comment>
<evidence type="ECO:0000256" key="4">
    <source>
        <dbReference type="PROSITE-ProRule" id="PRU00169"/>
    </source>
</evidence>
<protein>
    <submittedName>
        <fullName evidence="8">Response regulator transcription factor</fullName>
    </submittedName>
</protein>
<evidence type="ECO:0000256" key="3">
    <source>
        <dbReference type="ARBA" id="ARBA00023163"/>
    </source>
</evidence>
<evidence type="ECO:0000313" key="8">
    <source>
        <dbReference type="EMBL" id="MBU5438762.1"/>
    </source>
</evidence>
<dbReference type="Pfam" id="PF00486">
    <property type="entry name" value="Trans_reg_C"/>
    <property type="match status" value="1"/>
</dbReference>
<keyword evidence="9" id="KW-1185">Reference proteome</keyword>
<dbReference type="SMART" id="SM00862">
    <property type="entry name" value="Trans_reg_C"/>
    <property type="match status" value="1"/>
</dbReference>
<dbReference type="PANTHER" id="PTHR48111:SF31">
    <property type="entry name" value="TRANSCRIPTIONAL REGULATORY PROTEIN YXDJ"/>
    <property type="match status" value="1"/>
</dbReference>
<dbReference type="InterPro" id="IPR001789">
    <property type="entry name" value="Sig_transdc_resp-reg_receiver"/>
</dbReference>
<feature type="modified residue" description="4-aspartylphosphate" evidence="4">
    <location>
        <position position="53"/>
    </location>
</feature>
<keyword evidence="1" id="KW-0805">Transcription regulation</keyword>
<dbReference type="PROSITE" id="PS51755">
    <property type="entry name" value="OMPR_PHOB"/>
    <property type="match status" value="1"/>
</dbReference>
<dbReference type="RefSeq" id="WP_216520116.1">
    <property type="nucleotide sequence ID" value="NZ_JAHLPM010000010.1"/>
</dbReference>
<keyword evidence="2 5" id="KW-0238">DNA-binding</keyword>
<evidence type="ECO:0000259" key="7">
    <source>
        <dbReference type="PROSITE" id="PS51755"/>
    </source>
</evidence>
<reference evidence="8 9" key="1">
    <citation type="submission" date="2021-06" db="EMBL/GenBank/DDBJ databases">
        <authorList>
            <person name="Sun Q."/>
            <person name="Li D."/>
        </authorList>
    </citation>
    <scope>NUCLEOTIDE SEQUENCE [LARGE SCALE GENOMIC DNA]</scope>
    <source>
        <strain evidence="8 9">MSJ-40</strain>
    </source>
</reference>
<proteinExistence type="predicted"/>
<sequence>MEYKIMIVEDDQNIGELLSEHMEKYGYRPYLVKNFDDILEEFNDIRPHLVLLDVNLPKFDGYYWCRKIRKISNCPIIFLSARGGEMEQVMGIESGGDDYITKPFFYEVVIAKIKSQLRRIYGDYSLKVSERIVELEGLYIYPERPELMYNGITVQLTKKEAILIEILVKNYPKAVSRQLILEKLWDDEAFVEENTLNVNIARLRKRLEELGIDNAIETIRGMGYKMAVTWRN</sequence>
<keyword evidence="4" id="KW-0597">Phosphoprotein</keyword>